<keyword evidence="1" id="KW-0472">Membrane</keyword>
<evidence type="ECO:0000256" key="1">
    <source>
        <dbReference type="SAM" id="Phobius"/>
    </source>
</evidence>
<keyword evidence="1" id="KW-0812">Transmembrane</keyword>
<feature type="transmembrane region" description="Helical" evidence="1">
    <location>
        <begin position="130"/>
        <end position="152"/>
    </location>
</feature>
<keyword evidence="1" id="KW-1133">Transmembrane helix</keyword>
<reference evidence="2" key="1">
    <citation type="submission" date="2020-11" db="EMBL/GenBank/DDBJ databases">
        <authorList>
            <consortium name="DOE Joint Genome Institute"/>
            <person name="Ahrendt S."/>
            <person name="Riley R."/>
            <person name="Andreopoulos W."/>
            <person name="Labutti K."/>
            <person name="Pangilinan J."/>
            <person name="Ruiz-Duenas F.J."/>
            <person name="Barrasa J.M."/>
            <person name="Sanchez-Garcia M."/>
            <person name="Camarero S."/>
            <person name="Miyauchi S."/>
            <person name="Serrano A."/>
            <person name="Linde D."/>
            <person name="Babiker R."/>
            <person name="Drula E."/>
            <person name="Ayuso-Fernandez I."/>
            <person name="Pacheco R."/>
            <person name="Padilla G."/>
            <person name="Ferreira P."/>
            <person name="Barriuso J."/>
            <person name="Kellner H."/>
            <person name="Castanera R."/>
            <person name="Alfaro M."/>
            <person name="Ramirez L."/>
            <person name="Pisabarro A.G."/>
            <person name="Kuo A."/>
            <person name="Tritt A."/>
            <person name="Lipzen A."/>
            <person name="He G."/>
            <person name="Yan M."/>
            <person name="Ng V."/>
            <person name="Cullen D."/>
            <person name="Martin F."/>
            <person name="Rosso M.-N."/>
            <person name="Henrissat B."/>
            <person name="Hibbett D."/>
            <person name="Martinez A.T."/>
            <person name="Grigoriev I.V."/>
        </authorList>
    </citation>
    <scope>NUCLEOTIDE SEQUENCE</scope>
    <source>
        <strain evidence="2">AH 40177</strain>
    </source>
</reference>
<proteinExistence type="predicted"/>
<evidence type="ECO:0000313" key="3">
    <source>
        <dbReference type="Proteomes" id="UP000772434"/>
    </source>
</evidence>
<organism evidence="2 3">
    <name type="scientific">Rhodocollybia butyracea</name>
    <dbReference type="NCBI Taxonomy" id="206335"/>
    <lineage>
        <taxon>Eukaryota</taxon>
        <taxon>Fungi</taxon>
        <taxon>Dikarya</taxon>
        <taxon>Basidiomycota</taxon>
        <taxon>Agaricomycotina</taxon>
        <taxon>Agaricomycetes</taxon>
        <taxon>Agaricomycetidae</taxon>
        <taxon>Agaricales</taxon>
        <taxon>Marasmiineae</taxon>
        <taxon>Omphalotaceae</taxon>
        <taxon>Rhodocollybia</taxon>
    </lineage>
</organism>
<dbReference type="CDD" id="cd12087">
    <property type="entry name" value="TM_EGFR-like"/>
    <property type="match status" value="1"/>
</dbReference>
<keyword evidence="3" id="KW-1185">Reference proteome</keyword>
<comment type="caution">
    <text evidence="2">The sequence shown here is derived from an EMBL/GenBank/DDBJ whole genome shotgun (WGS) entry which is preliminary data.</text>
</comment>
<dbReference type="Proteomes" id="UP000772434">
    <property type="component" value="Unassembled WGS sequence"/>
</dbReference>
<evidence type="ECO:0000313" key="2">
    <source>
        <dbReference type="EMBL" id="KAF9073443.1"/>
    </source>
</evidence>
<accession>A0A9P5UCR4</accession>
<gene>
    <name evidence="2" type="ORF">BDP27DRAFT_1360355</name>
</gene>
<dbReference type="EMBL" id="JADNRY010000018">
    <property type="protein sequence ID" value="KAF9073443.1"/>
    <property type="molecule type" value="Genomic_DNA"/>
</dbReference>
<dbReference type="AlphaFoldDB" id="A0A9P5UCR4"/>
<name>A0A9P5UCR4_9AGAR</name>
<sequence>MTPSSPPSDPGQSHPHHCRRQPHNYPYQQYCQFYQLYQHQIFHSYGNLYRDPYCYSSFIHDDFDHNNDNCSGYCTLKAYSVYQLANLGVCENPYYYEFFIDNTSNFNNSQSSLTSATSTIAPKDSISTGAIVGTVIGSLFVLAASIGIFMLVHRRRYQTAMASLGRVSPLLIDAVHEGGTNVIPNGTPSQEKERYIQHNHINSRSQTEPESGIRPSALDPLLLHSLTLVRPGEMCILIIGE</sequence>
<protein>
    <submittedName>
        <fullName evidence="2">Uncharacterized protein</fullName>
    </submittedName>
</protein>